<evidence type="ECO:0000256" key="4">
    <source>
        <dbReference type="ARBA" id="ARBA00023284"/>
    </source>
</evidence>
<dbReference type="AlphaFoldDB" id="E8LII1"/>
<dbReference type="eggNOG" id="COG1651">
    <property type="taxonomic scope" value="Bacteria"/>
</dbReference>
<dbReference type="PANTHER" id="PTHR35891">
    <property type="entry name" value="THIOL:DISULFIDE INTERCHANGE PROTEIN DSBA"/>
    <property type="match status" value="1"/>
</dbReference>
<accession>E8LII1</accession>
<reference evidence="9 10" key="1">
    <citation type="submission" date="2011-01" db="EMBL/GenBank/DDBJ databases">
        <authorList>
            <person name="Weinstock G."/>
            <person name="Sodergren E."/>
            <person name="Clifton S."/>
            <person name="Fulton L."/>
            <person name="Fulton B."/>
            <person name="Courtney L."/>
            <person name="Fronick C."/>
            <person name="Harrison M."/>
            <person name="Strong C."/>
            <person name="Farmer C."/>
            <person name="Delahaunty K."/>
            <person name="Markovic C."/>
            <person name="Hall O."/>
            <person name="Minx P."/>
            <person name="Tomlinson C."/>
            <person name="Mitreva M."/>
            <person name="Hou S."/>
            <person name="Chen J."/>
            <person name="Wollam A."/>
            <person name="Pepin K.H."/>
            <person name="Johnson M."/>
            <person name="Bhonagiri V."/>
            <person name="Zhang X."/>
            <person name="Suruliraj S."/>
            <person name="Warren W."/>
            <person name="Chinwalla A."/>
            <person name="Mardis E.R."/>
            <person name="Wilson R.K."/>
        </authorList>
    </citation>
    <scope>NUCLEOTIDE SEQUENCE [LARGE SCALE GENOMIC DNA]</scope>
    <source>
        <strain evidence="10">DSM 22608 / JCM 16073 / KCTC 15190 / YIT 12066</strain>
    </source>
</reference>
<keyword evidence="2 7" id="KW-0732">Signal</keyword>
<comment type="subcellular location">
    <subcellularLocation>
        <location evidence="5">Periplasm</location>
    </subcellularLocation>
</comment>
<dbReference type="InterPro" id="IPR001853">
    <property type="entry name" value="DSBA-like_thioredoxin_dom"/>
</dbReference>
<name>E8LII1_SUCHY</name>
<dbReference type="RefSeq" id="WP_009142719.1">
    <property type="nucleotide sequence ID" value="NZ_GL830961.1"/>
</dbReference>
<feature type="disulfide bond" description="Redox-active" evidence="6">
    <location>
        <begin position="53"/>
        <end position="56"/>
    </location>
</feature>
<dbReference type="Gene3D" id="3.40.30.10">
    <property type="entry name" value="Glutaredoxin"/>
    <property type="match status" value="1"/>
</dbReference>
<dbReference type="STRING" id="762983.HMPREF9444_00499"/>
<evidence type="ECO:0000256" key="7">
    <source>
        <dbReference type="SAM" id="SignalP"/>
    </source>
</evidence>
<keyword evidence="4" id="KW-0676">Redox-active center</keyword>
<dbReference type="PANTHER" id="PTHR35891:SF2">
    <property type="entry name" value="THIOL:DISULFIDE INTERCHANGE PROTEIN DSBA"/>
    <property type="match status" value="1"/>
</dbReference>
<sequence length="204" mass="23110">MIKKFLVSILVIAGFLSCQVQAADAFKEGVNYKVIAQTATPHKEIREFFSFWCGHCYSLQPMFNQIEKRFENEATFERNPINLMGGNMGVESQKALAVAQLLKIDDLYVETLFKQMHVDGNIPSSHDDFVRLFESLGVPAQTFESDYNSFPVLGKVSTWDKLTDDYKLDAVPEVVINGKYLTIMESVDTQGEFIDLIAYLLTLN</sequence>
<comment type="caution">
    <text evidence="9">The sequence shown here is derived from an EMBL/GenBank/DDBJ whole genome shotgun (WGS) entry which is preliminary data.</text>
</comment>
<evidence type="ECO:0000256" key="2">
    <source>
        <dbReference type="ARBA" id="ARBA00022729"/>
    </source>
</evidence>
<keyword evidence="5" id="KW-0574">Periplasm</keyword>
<comment type="similarity">
    <text evidence="1">Belongs to the thioredoxin family. DsbA subfamily.</text>
</comment>
<dbReference type="HOGENOM" id="CLU_088255_3_0_6"/>
<keyword evidence="3 5" id="KW-1015">Disulfide bond</keyword>
<dbReference type="InterPro" id="IPR050824">
    <property type="entry name" value="Thiol_disulfide_DsbA"/>
</dbReference>
<dbReference type="PROSITE" id="PS51257">
    <property type="entry name" value="PROKAR_LIPOPROTEIN"/>
    <property type="match status" value="1"/>
</dbReference>
<dbReference type="GO" id="GO:0016491">
    <property type="term" value="F:oxidoreductase activity"/>
    <property type="evidence" value="ECO:0007669"/>
    <property type="project" value="InterPro"/>
</dbReference>
<evidence type="ECO:0000256" key="6">
    <source>
        <dbReference type="PIRSR" id="PIRSR001488-1"/>
    </source>
</evidence>
<dbReference type="InterPro" id="IPR036249">
    <property type="entry name" value="Thioredoxin-like_sf"/>
</dbReference>
<feature type="signal peptide" evidence="7">
    <location>
        <begin position="1"/>
        <end position="22"/>
    </location>
</feature>
<feature type="domain" description="DSBA-like thioredoxin" evidence="8">
    <location>
        <begin position="45"/>
        <end position="185"/>
    </location>
</feature>
<dbReference type="PIRSF" id="PIRSF001488">
    <property type="entry name" value="Tdi_protein"/>
    <property type="match status" value="1"/>
</dbReference>
<organism evidence="9 10">
    <name type="scientific">Succinatimonas hippei (strain DSM 22608 / JCM 16073 / KCTC 15190 / YIT 12066)</name>
    <dbReference type="NCBI Taxonomy" id="762983"/>
    <lineage>
        <taxon>Bacteria</taxon>
        <taxon>Pseudomonadati</taxon>
        <taxon>Pseudomonadota</taxon>
        <taxon>Gammaproteobacteria</taxon>
        <taxon>Aeromonadales</taxon>
        <taxon>Succinivibrionaceae</taxon>
        <taxon>Succinatimonas</taxon>
    </lineage>
</organism>
<dbReference type="CDD" id="cd03019">
    <property type="entry name" value="DsbA_DsbA"/>
    <property type="match status" value="1"/>
</dbReference>
<dbReference type="SUPFAM" id="SSF52833">
    <property type="entry name" value="Thioredoxin-like"/>
    <property type="match status" value="1"/>
</dbReference>
<evidence type="ECO:0000256" key="3">
    <source>
        <dbReference type="ARBA" id="ARBA00023157"/>
    </source>
</evidence>
<dbReference type="GO" id="GO:0042597">
    <property type="term" value="C:periplasmic space"/>
    <property type="evidence" value="ECO:0007669"/>
    <property type="project" value="UniProtKB-SubCell"/>
</dbReference>
<evidence type="ECO:0000256" key="5">
    <source>
        <dbReference type="PIRNR" id="PIRNR001488"/>
    </source>
</evidence>
<feature type="chain" id="PRO_5003224159" description="Thiol:disulfide interchange protein" evidence="7">
    <location>
        <begin position="23"/>
        <end position="204"/>
    </location>
</feature>
<dbReference type="Proteomes" id="UP000018458">
    <property type="component" value="Unassembled WGS sequence"/>
</dbReference>
<keyword evidence="10" id="KW-1185">Reference proteome</keyword>
<protein>
    <recommendedName>
        <fullName evidence="5">Thiol:disulfide interchange protein</fullName>
    </recommendedName>
</protein>
<evidence type="ECO:0000259" key="8">
    <source>
        <dbReference type="Pfam" id="PF01323"/>
    </source>
</evidence>
<dbReference type="InterPro" id="IPR023205">
    <property type="entry name" value="DsbA/DsbL"/>
</dbReference>
<evidence type="ECO:0000256" key="1">
    <source>
        <dbReference type="ARBA" id="ARBA00005791"/>
    </source>
</evidence>
<dbReference type="EMBL" id="AEVO01000023">
    <property type="protein sequence ID" value="EFY07669.1"/>
    <property type="molecule type" value="Genomic_DNA"/>
</dbReference>
<dbReference type="OrthoDB" id="9784896at2"/>
<gene>
    <name evidence="9" type="ORF">HMPREF9444_00499</name>
</gene>
<evidence type="ECO:0000313" key="9">
    <source>
        <dbReference type="EMBL" id="EFY07669.1"/>
    </source>
</evidence>
<dbReference type="Pfam" id="PF01323">
    <property type="entry name" value="DSBA"/>
    <property type="match status" value="1"/>
</dbReference>
<evidence type="ECO:0000313" key="10">
    <source>
        <dbReference type="Proteomes" id="UP000018458"/>
    </source>
</evidence>
<proteinExistence type="inferred from homology"/>